<dbReference type="GeneID" id="9817760"/>
<evidence type="ECO:0000313" key="5">
    <source>
        <dbReference type="Proteomes" id="UP000483820"/>
    </source>
</evidence>
<keyword evidence="4" id="KW-1185">Reference proteome</keyword>
<feature type="compositionally biased region" description="Basic and acidic residues" evidence="1">
    <location>
        <begin position="41"/>
        <end position="52"/>
    </location>
</feature>
<evidence type="ECO:0000313" key="3">
    <source>
        <dbReference type="EMBL" id="KAF1770078.1"/>
    </source>
</evidence>
<feature type="region of interest" description="Disordered" evidence="1">
    <location>
        <begin position="1"/>
        <end position="119"/>
    </location>
</feature>
<dbReference type="RefSeq" id="XP_003114698.1">
    <property type="nucleotide sequence ID" value="XM_003114650.1"/>
</dbReference>
<dbReference type="OMA" id="WKIMAIR"/>
<dbReference type="KEGG" id="crq:GCK72_001896"/>
<feature type="region of interest" description="Disordered" evidence="1">
    <location>
        <begin position="131"/>
        <end position="187"/>
    </location>
</feature>
<dbReference type="EMBL" id="DS268411">
    <property type="protein sequence ID" value="EFP02833.1"/>
    <property type="molecule type" value="Genomic_DNA"/>
</dbReference>
<evidence type="ECO:0000313" key="4">
    <source>
        <dbReference type="Proteomes" id="UP000008281"/>
    </source>
</evidence>
<dbReference type="OrthoDB" id="5838418at2759"/>
<dbReference type="InParanoid" id="E3LMR2"/>
<feature type="compositionally biased region" description="Basic residues" evidence="1">
    <location>
        <begin position="20"/>
        <end position="40"/>
    </location>
</feature>
<organism evidence="4">
    <name type="scientific">Caenorhabditis remanei</name>
    <name type="common">Caenorhabditis vulgaris</name>
    <dbReference type="NCBI Taxonomy" id="31234"/>
    <lineage>
        <taxon>Eukaryota</taxon>
        <taxon>Metazoa</taxon>
        <taxon>Ecdysozoa</taxon>
        <taxon>Nematoda</taxon>
        <taxon>Chromadorea</taxon>
        <taxon>Rhabditida</taxon>
        <taxon>Rhabditina</taxon>
        <taxon>Rhabditomorpha</taxon>
        <taxon>Rhabditoidea</taxon>
        <taxon>Rhabditidae</taxon>
        <taxon>Peloderinae</taxon>
        <taxon>Caenorhabditis</taxon>
    </lineage>
</organism>
<dbReference type="PANTHER" id="PTHR38631">
    <property type="match status" value="1"/>
</dbReference>
<dbReference type="EMBL" id="WUAV01000001">
    <property type="protein sequence ID" value="KAF1770078.1"/>
    <property type="molecule type" value="Genomic_DNA"/>
</dbReference>
<dbReference type="HOGENOM" id="CLU_059626_0_0_1"/>
<proteinExistence type="predicted"/>
<dbReference type="AlphaFoldDB" id="E3LMR2"/>
<reference evidence="3 5" key="2">
    <citation type="submission" date="2019-12" db="EMBL/GenBank/DDBJ databases">
        <title>Chromosome-level assembly of the Caenorhabditis remanei genome.</title>
        <authorList>
            <person name="Teterina A.A."/>
            <person name="Willis J.H."/>
            <person name="Phillips P.C."/>
        </authorList>
    </citation>
    <scope>NUCLEOTIDE SEQUENCE [LARGE SCALE GENOMIC DNA]</scope>
    <source>
        <strain evidence="3 5">PX506</strain>
        <tissue evidence="3">Whole organism</tissue>
    </source>
</reference>
<accession>E3LMR2</accession>
<evidence type="ECO:0000313" key="2">
    <source>
        <dbReference type="EMBL" id="EFP02833.1"/>
    </source>
</evidence>
<dbReference type="CTD" id="9817760"/>
<protein>
    <submittedName>
        <fullName evidence="2">Uncharacterized protein</fullName>
    </submittedName>
</protein>
<evidence type="ECO:0000256" key="1">
    <source>
        <dbReference type="SAM" id="MobiDB-lite"/>
    </source>
</evidence>
<feature type="compositionally biased region" description="Polar residues" evidence="1">
    <location>
        <begin position="101"/>
        <end position="115"/>
    </location>
</feature>
<dbReference type="eggNOG" id="ENOG502TJF7">
    <property type="taxonomic scope" value="Eukaryota"/>
</dbReference>
<sequence length="393" mass="44811">MGKPKSKSKPNDKNGEKSSKSRRFSLMRSLRSLRSKKPPKKNVENKENKEIKTAPLQPAISNSVYFDLKNAEKRKSKKRQSKIAPVEPSATPQSSDEKTSKPSSQKTMKPSSQINKIPEYENVKSLMLVDAQDIDTPSNKSKKKNEKNLEMLAKRKKNKVPKQKTVGSEFEDVAGPLSPVNAQPRGTEDKMRWKIDVEGVDLNGDQKMTEVLEKLGKLRKKYKTKRCKVLRANEKTKEEDEEPTEDDISMAARVLQLVRMDQLINEKFDSEDREILKRYCRSGDQEEKAEEIIERITLIVLVGVSSKNQFIRTVSIPGQMRMYAVDENKSKLPVMALLLARCDLLYYAWLKPSTDEEELDPTWKIMAIRKVPTPAVVSAYYPAARGLGPQQKK</sequence>
<name>E3LMR2_CAERE</name>
<gene>
    <name evidence="2" type="ORF">CRE_28490</name>
    <name evidence="3" type="ORF">GCK72_001896</name>
</gene>
<dbReference type="PANTHER" id="PTHR38631:SF1">
    <property type="entry name" value="DUF2780 DOMAIN-CONTAINING PROTEIN-RELATED"/>
    <property type="match status" value="1"/>
</dbReference>
<dbReference type="Proteomes" id="UP000008281">
    <property type="component" value="Unassembled WGS sequence"/>
</dbReference>
<feature type="compositionally biased region" description="Basic residues" evidence="1">
    <location>
        <begin position="72"/>
        <end position="81"/>
    </location>
</feature>
<reference evidence="2" key="1">
    <citation type="submission" date="2007-07" db="EMBL/GenBank/DDBJ databases">
        <title>PCAP assembly of the Caenorhabditis remanei genome.</title>
        <authorList>
            <consortium name="The Caenorhabditis remanei Sequencing Consortium"/>
            <person name="Wilson R.K."/>
        </authorList>
    </citation>
    <scope>NUCLEOTIDE SEQUENCE [LARGE SCALE GENOMIC DNA]</scope>
    <source>
        <strain evidence="2">PB4641</strain>
    </source>
</reference>
<dbReference type="Proteomes" id="UP000483820">
    <property type="component" value="Chromosome I"/>
</dbReference>
<feature type="compositionally biased region" description="Basic and acidic residues" evidence="1">
    <location>
        <begin position="9"/>
        <end position="19"/>
    </location>
</feature>